<feature type="transmembrane region" description="Helical" evidence="9">
    <location>
        <begin position="448"/>
        <end position="466"/>
    </location>
</feature>
<evidence type="ECO:0000313" key="13">
    <source>
        <dbReference type="Proteomes" id="UP000193900"/>
    </source>
</evidence>
<feature type="transmembrane region" description="Helical" evidence="9">
    <location>
        <begin position="502"/>
        <end position="520"/>
    </location>
</feature>
<feature type="transmembrane region" description="Helical" evidence="9">
    <location>
        <begin position="278"/>
        <end position="299"/>
    </location>
</feature>
<gene>
    <name evidence="12" type="primary">siaT_6</name>
    <name evidence="12" type="ORF">ROA7023_02264</name>
</gene>
<keyword evidence="2 8" id="KW-0813">Transport</keyword>
<dbReference type="EMBL" id="FWFZ01000010">
    <property type="protein sequence ID" value="SLN51804.1"/>
    <property type="molecule type" value="Genomic_DNA"/>
</dbReference>
<evidence type="ECO:0000256" key="7">
    <source>
        <dbReference type="ARBA" id="ARBA00023136"/>
    </source>
</evidence>
<feature type="transmembrane region" description="Helical" evidence="9">
    <location>
        <begin position="198"/>
        <end position="218"/>
    </location>
</feature>
<evidence type="ECO:0000256" key="8">
    <source>
        <dbReference type="RuleBase" id="RU369079"/>
    </source>
</evidence>
<evidence type="ECO:0000256" key="2">
    <source>
        <dbReference type="ARBA" id="ARBA00022448"/>
    </source>
</evidence>
<dbReference type="GO" id="GO:0022857">
    <property type="term" value="F:transmembrane transporter activity"/>
    <property type="evidence" value="ECO:0007669"/>
    <property type="project" value="UniProtKB-UniRule"/>
</dbReference>
<evidence type="ECO:0000256" key="1">
    <source>
        <dbReference type="ARBA" id="ARBA00004429"/>
    </source>
</evidence>
<evidence type="ECO:0000256" key="9">
    <source>
        <dbReference type="SAM" id="Phobius"/>
    </source>
</evidence>
<keyword evidence="13" id="KW-1185">Reference proteome</keyword>
<feature type="transmembrane region" description="Helical" evidence="9">
    <location>
        <begin position="587"/>
        <end position="612"/>
    </location>
</feature>
<comment type="subcellular location">
    <subcellularLocation>
        <location evidence="1 8">Cell inner membrane</location>
        <topology evidence="1 8">Multi-pass membrane protein</topology>
    </subcellularLocation>
</comment>
<dbReference type="Proteomes" id="UP000193900">
    <property type="component" value="Unassembled WGS sequence"/>
</dbReference>
<evidence type="ECO:0000256" key="6">
    <source>
        <dbReference type="ARBA" id="ARBA00022989"/>
    </source>
</evidence>
<feature type="transmembrane region" description="Helical" evidence="9">
    <location>
        <begin position="320"/>
        <end position="345"/>
    </location>
</feature>
<name>A0A1Y5SYT3_9RHOB</name>
<dbReference type="InterPro" id="IPR010656">
    <property type="entry name" value="DctM"/>
</dbReference>
<keyword evidence="4 8" id="KW-0997">Cell inner membrane</keyword>
<organism evidence="12 13">
    <name type="scientific">Roseisalinus antarcticus</name>
    <dbReference type="NCBI Taxonomy" id="254357"/>
    <lineage>
        <taxon>Bacteria</taxon>
        <taxon>Pseudomonadati</taxon>
        <taxon>Pseudomonadota</taxon>
        <taxon>Alphaproteobacteria</taxon>
        <taxon>Rhodobacterales</taxon>
        <taxon>Roseobacteraceae</taxon>
        <taxon>Roseisalinus</taxon>
    </lineage>
</organism>
<feature type="transmembrane region" description="Helical" evidence="9">
    <location>
        <begin position="65"/>
        <end position="85"/>
    </location>
</feature>
<dbReference type="AlphaFoldDB" id="A0A1Y5SYT3"/>
<feature type="transmembrane region" description="Helical" evidence="9">
    <location>
        <begin position="532"/>
        <end position="553"/>
    </location>
</feature>
<keyword evidence="5 9" id="KW-0812">Transmembrane</keyword>
<dbReference type="PANTHER" id="PTHR33362:SF5">
    <property type="entry name" value="C4-DICARBOXYLATE TRAP TRANSPORTER LARGE PERMEASE PROTEIN DCTM"/>
    <property type="match status" value="1"/>
</dbReference>
<dbReference type="InterPro" id="IPR055348">
    <property type="entry name" value="DctQ"/>
</dbReference>
<dbReference type="InterPro" id="IPR004681">
    <property type="entry name" value="TRAP_DctM"/>
</dbReference>
<evidence type="ECO:0000256" key="3">
    <source>
        <dbReference type="ARBA" id="ARBA00022475"/>
    </source>
</evidence>
<evidence type="ECO:0000259" key="10">
    <source>
        <dbReference type="Pfam" id="PF04290"/>
    </source>
</evidence>
<feature type="transmembrane region" description="Helical" evidence="9">
    <location>
        <begin position="560"/>
        <end position="581"/>
    </location>
</feature>
<evidence type="ECO:0000313" key="12">
    <source>
        <dbReference type="EMBL" id="SLN51804.1"/>
    </source>
</evidence>
<evidence type="ECO:0000256" key="4">
    <source>
        <dbReference type="ARBA" id="ARBA00022519"/>
    </source>
</evidence>
<evidence type="ECO:0000259" key="11">
    <source>
        <dbReference type="Pfam" id="PF06808"/>
    </source>
</evidence>
<feature type="transmembrane region" description="Helical" evidence="9">
    <location>
        <begin position="633"/>
        <end position="654"/>
    </location>
</feature>
<keyword evidence="3" id="KW-1003">Cell membrane</keyword>
<comment type="function">
    <text evidence="8">Part of the tripartite ATP-independent periplasmic (TRAP) transport system.</text>
</comment>
<dbReference type="Pfam" id="PF06808">
    <property type="entry name" value="DctM"/>
    <property type="match status" value="1"/>
</dbReference>
<feature type="transmembrane region" description="Helical" evidence="9">
    <location>
        <begin position="105"/>
        <end position="124"/>
    </location>
</feature>
<keyword evidence="6 9" id="KW-1133">Transmembrane helix</keyword>
<keyword evidence="7 9" id="KW-0472">Membrane</keyword>
<dbReference type="GO" id="GO:0005886">
    <property type="term" value="C:plasma membrane"/>
    <property type="evidence" value="ECO:0007669"/>
    <property type="project" value="UniProtKB-SubCell"/>
</dbReference>
<feature type="transmembrane region" description="Helical" evidence="9">
    <location>
        <begin position="225"/>
        <end position="258"/>
    </location>
</feature>
<feature type="transmembrane region" description="Helical" evidence="9">
    <location>
        <begin position="157"/>
        <end position="178"/>
    </location>
</feature>
<feature type="transmembrane region" description="Helical" evidence="9">
    <location>
        <begin position="357"/>
        <end position="376"/>
    </location>
</feature>
<reference evidence="12 13" key="1">
    <citation type="submission" date="2017-03" db="EMBL/GenBank/DDBJ databases">
        <authorList>
            <person name="Afonso C.L."/>
            <person name="Miller P.J."/>
            <person name="Scott M.A."/>
            <person name="Spackman E."/>
            <person name="Goraichik I."/>
            <person name="Dimitrov K.M."/>
            <person name="Suarez D.L."/>
            <person name="Swayne D.E."/>
        </authorList>
    </citation>
    <scope>NUCLEOTIDE SEQUENCE [LARGE SCALE GENOMIC DNA]</scope>
    <source>
        <strain evidence="12 13">CECT 7023</strain>
    </source>
</reference>
<dbReference type="RefSeq" id="WP_306372486.1">
    <property type="nucleotide sequence ID" value="NZ_FWFZ01000010.1"/>
</dbReference>
<dbReference type="NCBIfam" id="TIGR00786">
    <property type="entry name" value="dctM"/>
    <property type="match status" value="1"/>
</dbReference>
<dbReference type="Pfam" id="PF04290">
    <property type="entry name" value="DctQ"/>
    <property type="match status" value="1"/>
</dbReference>
<protein>
    <submittedName>
        <fullName evidence="12">Sialic acid TRAP transporter permease protein SiaT</fullName>
    </submittedName>
</protein>
<accession>A0A1Y5SYT3</accession>
<dbReference type="PANTHER" id="PTHR33362">
    <property type="entry name" value="SIALIC ACID TRAP TRANSPORTER PERMEASE PROTEIN SIAT-RELATED"/>
    <property type="match status" value="1"/>
</dbReference>
<feature type="domain" description="TRAP C4-dicarboxylate transport system permease DctM subunit" evidence="11">
    <location>
        <begin position="231"/>
        <end position="650"/>
    </location>
</feature>
<feature type="transmembrane region" description="Helical" evidence="9">
    <location>
        <begin position="33"/>
        <end position="53"/>
    </location>
</feature>
<evidence type="ECO:0000256" key="5">
    <source>
        <dbReference type="ARBA" id="ARBA00022692"/>
    </source>
</evidence>
<proteinExistence type="predicted"/>
<feature type="domain" description="Tripartite ATP-independent periplasmic transporters DctQ component" evidence="10">
    <location>
        <begin position="45"/>
        <end position="181"/>
    </location>
</feature>
<sequence length="655" mass="68198">MTQPMAEPVKTRRPTGGAGAMISRGLDLATKTAAGVSSVWIMLVMLMVCVDVISRSFLNNPLAGVAEIVSFSVPACVFLAIPYTIGTGRFLRADFLFGAFVARSYRGGALLSLAINAAGALVFLRIFGAVWPRLVDEIVESEFFGSIGAFTAPTYPFTAGIVIGTALAMLQFAALALADVRRVVAADAAHPVRKEVPGLLIAGALLLLAVFGVSYLFMTDLTRQGVGLFGIVAMVALAFAGMHLATALLILSFLGIWVIRNTVAVADGSLGIAVTGSINAYAFAVIPLFVLMGLLIEVADVGRDAFSVAARLLRRVRGGLGVATVFANAVFAAITGSSIASATVFTRVATPEMERHGYTSTFAVGVVAGSSVLGMLIPPSILLLIYGLIAEVSIGALFTAALLPGLLLAAAFSALVLLLARFAPGFVGDAVPSEDLDDVSPTEISRRLLPILALIALVLGGIYGGFFTPTESGAVGAAGALVIALARRSLTLSGLKEILLKSAEISSAILFLVVAANLYSRMLTLSAIPQDITAWVIGAELGLLSFLFLYLLIVIVMGMILDSVSIMLLLLPLMLPIVISLGGDTVWFGIVTVVAVEIGLLTPPFGLAVYVVKGTLPDGKVTLPQIFLGTMPFVLAMVAVVVLLILVPQISLMFL</sequence>